<feature type="domain" description="PLD phosphodiesterase" evidence="2">
    <location>
        <begin position="283"/>
        <end position="310"/>
    </location>
</feature>
<evidence type="ECO:0000259" key="2">
    <source>
        <dbReference type="PROSITE" id="PS50035"/>
    </source>
</evidence>
<gene>
    <name evidence="3" type="ORF">BC624_10189</name>
    <name evidence="4" type="ORF">SAMN05443373_10189</name>
</gene>
<organism evidence="4 5">
    <name type="scientific">Flavobacterium granuli</name>
    <dbReference type="NCBI Taxonomy" id="280093"/>
    <lineage>
        <taxon>Bacteria</taxon>
        <taxon>Pseudomonadati</taxon>
        <taxon>Bacteroidota</taxon>
        <taxon>Flavobacteriia</taxon>
        <taxon>Flavobacteriales</taxon>
        <taxon>Flavobacteriaceae</taxon>
        <taxon>Flavobacterium</taxon>
    </lineage>
</organism>
<dbReference type="CDD" id="cd09159">
    <property type="entry name" value="PLDc_ybhO_like_2"/>
    <property type="match status" value="1"/>
</dbReference>
<dbReference type="InterPro" id="IPR001736">
    <property type="entry name" value="PLipase_D/transphosphatidylase"/>
</dbReference>
<feature type="transmembrane region" description="Helical" evidence="1">
    <location>
        <begin position="362"/>
        <end position="380"/>
    </location>
</feature>
<dbReference type="EMBL" id="FQWO01000001">
    <property type="protein sequence ID" value="SHG23718.1"/>
    <property type="molecule type" value="Genomic_DNA"/>
</dbReference>
<reference evidence="3 6" key="3">
    <citation type="submission" date="2018-03" db="EMBL/GenBank/DDBJ databases">
        <title>Genomic Encyclopedia of Archaeal and Bacterial Type Strains, Phase II (KMG-II): from individual species to whole genera.</title>
        <authorList>
            <person name="Goeker M."/>
        </authorList>
    </citation>
    <scope>NUCLEOTIDE SEQUENCE [LARGE SCALE GENOMIC DNA]</scope>
    <source>
        <strain evidence="3 6">DSM 17797</strain>
    </source>
</reference>
<dbReference type="EMBL" id="PVUB01000001">
    <property type="protein sequence ID" value="PRZ27808.1"/>
    <property type="molecule type" value="Genomic_DNA"/>
</dbReference>
<dbReference type="OrthoDB" id="9762009at2"/>
<dbReference type="InterPro" id="IPR025202">
    <property type="entry name" value="PLD-like_dom"/>
</dbReference>
<proteinExistence type="predicted"/>
<dbReference type="PANTHER" id="PTHR21248:SF23">
    <property type="entry name" value="CARDIOLIPIN SYNTHASE B"/>
    <property type="match status" value="1"/>
</dbReference>
<feature type="domain" description="PLD phosphodiesterase" evidence="2">
    <location>
        <begin position="109"/>
        <end position="136"/>
    </location>
</feature>
<dbReference type="GO" id="GO:0016020">
    <property type="term" value="C:membrane"/>
    <property type="evidence" value="ECO:0007669"/>
    <property type="project" value="TreeGrafter"/>
</dbReference>
<accession>A0A1M5I5U2</accession>
<dbReference type="Gene3D" id="3.30.870.10">
    <property type="entry name" value="Endonuclease Chain A"/>
    <property type="match status" value="2"/>
</dbReference>
<dbReference type="GO" id="GO:0032049">
    <property type="term" value="P:cardiolipin biosynthetic process"/>
    <property type="evidence" value="ECO:0007669"/>
    <property type="project" value="UniProtKB-ARBA"/>
</dbReference>
<sequence>MLTSNYISEAEESLELVYSGTNYFSRLEEIIQNSKYEIHLQFYIFKNDSAGKKILEELKKAAARHVKIYLLLDGFGSFTFPKEEINHLTQLGIHFRFFSPFFSANSFYMGRRLHHKLVVCDARLTLIGGINISENYLGTATKAPWLDYSIQINDSNIAKTLQLLCRDLFFKKRHLFRKKIKSVFLTQEDTAISIIQNDWLKRKNEIYKAYINAFNNAEKEIIIVGSYFLPGRRLENALKKAAKNNVKIKLILSGISDIPLSRRATYHIYSSLLKNNIELYEWNKTILHGKAAVVDGCWTTIGSFNLNNLSSYGSLEINAEIKSVAFSNTYLSHLNKIIAQCDKITPKSLKKRNNISSYLMNWLSYWTARLILSVVTYFPYKRFKKIY</sequence>
<dbReference type="STRING" id="280093.SAMN05443373_10189"/>
<dbReference type="SMART" id="SM00155">
    <property type="entry name" value="PLDc"/>
    <property type="match status" value="2"/>
</dbReference>
<keyword evidence="1" id="KW-0472">Membrane</keyword>
<evidence type="ECO:0000313" key="3">
    <source>
        <dbReference type="EMBL" id="PRZ27808.1"/>
    </source>
</evidence>
<dbReference type="PANTHER" id="PTHR21248">
    <property type="entry name" value="CARDIOLIPIN SYNTHASE"/>
    <property type="match status" value="1"/>
</dbReference>
<dbReference type="Proteomes" id="UP000184384">
    <property type="component" value="Unassembled WGS sequence"/>
</dbReference>
<dbReference type="PROSITE" id="PS50035">
    <property type="entry name" value="PLD"/>
    <property type="match status" value="2"/>
</dbReference>
<dbReference type="Proteomes" id="UP000237771">
    <property type="component" value="Unassembled WGS sequence"/>
</dbReference>
<name>A0A1M5I5U2_9FLAO</name>
<keyword evidence="6" id="KW-1185">Reference proteome</keyword>
<keyword evidence="1" id="KW-1133">Transmembrane helix</keyword>
<dbReference type="Pfam" id="PF13091">
    <property type="entry name" value="PLDc_2"/>
    <property type="match status" value="2"/>
</dbReference>
<dbReference type="GO" id="GO:0008808">
    <property type="term" value="F:cardiolipin synthase activity"/>
    <property type="evidence" value="ECO:0007669"/>
    <property type="project" value="TreeGrafter"/>
</dbReference>
<dbReference type="CDD" id="cd09110">
    <property type="entry name" value="PLDc_CLS_1"/>
    <property type="match status" value="1"/>
</dbReference>
<evidence type="ECO:0000313" key="5">
    <source>
        <dbReference type="Proteomes" id="UP000184384"/>
    </source>
</evidence>
<evidence type="ECO:0000313" key="6">
    <source>
        <dbReference type="Proteomes" id="UP000237771"/>
    </source>
</evidence>
<reference evidence="4" key="2">
    <citation type="submission" date="2016-11" db="EMBL/GenBank/DDBJ databases">
        <authorList>
            <person name="Jaros S."/>
            <person name="Januszkiewicz K."/>
            <person name="Wedrychowicz H."/>
        </authorList>
    </citation>
    <scope>NUCLEOTIDE SEQUENCE [LARGE SCALE GENOMIC DNA]</scope>
    <source>
        <strain evidence="4">DSM 19729</strain>
    </source>
</reference>
<protein>
    <submittedName>
        <fullName evidence="4">Cardiolipin synthase</fullName>
    </submittedName>
</protein>
<evidence type="ECO:0000256" key="1">
    <source>
        <dbReference type="SAM" id="Phobius"/>
    </source>
</evidence>
<dbReference type="AlphaFoldDB" id="A0A1M5I5U2"/>
<keyword evidence="1" id="KW-0812">Transmembrane</keyword>
<evidence type="ECO:0000313" key="4">
    <source>
        <dbReference type="EMBL" id="SHG23718.1"/>
    </source>
</evidence>
<dbReference type="SUPFAM" id="SSF56024">
    <property type="entry name" value="Phospholipase D/nuclease"/>
    <property type="match status" value="2"/>
</dbReference>
<dbReference type="RefSeq" id="WP_072938070.1">
    <property type="nucleotide sequence ID" value="NZ_FQWO01000001.1"/>
</dbReference>
<reference evidence="5" key="1">
    <citation type="submission" date="2016-11" db="EMBL/GenBank/DDBJ databases">
        <authorList>
            <person name="Varghese N."/>
            <person name="Submissions S."/>
        </authorList>
    </citation>
    <scope>NUCLEOTIDE SEQUENCE [LARGE SCALE GENOMIC DNA]</scope>
    <source>
        <strain evidence="5">DSM 19729</strain>
    </source>
</reference>